<dbReference type="RefSeq" id="WP_368803347.1">
    <property type="nucleotide sequence ID" value="NZ_JAZHFV010000004.1"/>
</dbReference>
<evidence type="ECO:0000256" key="1">
    <source>
        <dbReference type="SAM" id="SignalP"/>
    </source>
</evidence>
<dbReference type="SUPFAM" id="SSF48695">
    <property type="entry name" value="Multiheme cytochromes"/>
    <property type="match status" value="1"/>
</dbReference>
<organism evidence="2 3">
    <name type="scientific">Neoaquamicrobium sediminum</name>
    <dbReference type="NCBI Taxonomy" id="1849104"/>
    <lineage>
        <taxon>Bacteria</taxon>
        <taxon>Pseudomonadati</taxon>
        <taxon>Pseudomonadota</taxon>
        <taxon>Alphaproteobacteria</taxon>
        <taxon>Hyphomicrobiales</taxon>
        <taxon>Phyllobacteriaceae</taxon>
        <taxon>Neoaquamicrobium</taxon>
    </lineage>
</organism>
<dbReference type="InterPro" id="IPR036280">
    <property type="entry name" value="Multihaem_cyt_sf"/>
</dbReference>
<name>A0ABV3WUG8_9HYPH</name>
<evidence type="ECO:0000313" key="3">
    <source>
        <dbReference type="Proteomes" id="UP001559025"/>
    </source>
</evidence>
<gene>
    <name evidence="2" type="ORF">V1479_13465</name>
</gene>
<protein>
    <recommendedName>
        <fullName evidence="4">Cytochrome c domain-containing protein</fullName>
    </recommendedName>
</protein>
<comment type="caution">
    <text evidence="2">The sequence shown here is derived from an EMBL/GenBank/DDBJ whole genome shotgun (WGS) entry which is preliminary data.</text>
</comment>
<keyword evidence="1" id="KW-0732">Signal</keyword>
<evidence type="ECO:0008006" key="4">
    <source>
        <dbReference type="Google" id="ProtNLM"/>
    </source>
</evidence>
<dbReference type="Proteomes" id="UP001559025">
    <property type="component" value="Unassembled WGS sequence"/>
</dbReference>
<accession>A0ABV3WUG8</accession>
<feature type="chain" id="PRO_5047262296" description="Cytochrome c domain-containing protein" evidence="1">
    <location>
        <begin position="26"/>
        <end position="200"/>
    </location>
</feature>
<proteinExistence type="predicted"/>
<reference evidence="2 3" key="1">
    <citation type="submission" date="2024-01" db="EMBL/GenBank/DDBJ databases">
        <title>New evidence supports the origin of RcGTA from prophage.</title>
        <authorList>
            <person name="Xu Y."/>
            <person name="Liu B."/>
            <person name="Chen F."/>
        </authorList>
    </citation>
    <scope>NUCLEOTIDE SEQUENCE [LARGE SCALE GENOMIC DNA]</scope>
    <source>
        <strain evidence="2 3">CBW1107-2</strain>
    </source>
</reference>
<keyword evidence="3" id="KW-1185">Reference proteome</keyword>
<feature type="signal peptide" evidence="1">
    <location>
        <begin position="1"/>
        <end position="25"/>
    </location>
</feature>
<sequence length="200" mass="21666">MTSRPTILAALVSLFAPALLMSASAQTTQQAEPVVDRERGLAEWEKVNAVFSHPRCANCHVEDEHPRWSGPHYGGTRFHAFNVQRGDDGSGFGNAGLRCSTCHFETNSQVLHGPPGAENWHLAPAEMVWFGKTSAEICEQIKDPARNGDRSLQEVATHVRDDALVAWGWDPGPGREPAPGSAEETYEAILAWEAAGAPCP</sequence>
<evidence type="ECO:0000313" key="2">
    <source>
        <dbReference type="EMBL" id="MEX4008317.1"/>
    </source>
</evidence>
<dbReference type="EMBL" id="JAZHFV010000004">
    <property type="protein sequence ID" value="MEX4008317.1"/>
    <property type="molecule type" value="Genomic_DNA"/>
</dbReference>